<dbReference type="AlphaFoldDB" id="A0A271J261"/>
<proteinExistence type="predicted"/>
<evidence type="ECO:0000313" key="2">
    <source>
        <dbReference type="Proteomes" id="UP000216339"/>
    </source>
</evidence>
<dbReference type="PROSITE" id="PS51257">
    <property type="entry name" value="PROKAR_LIPOPROTEIN"/>
    <property type="match status" value="1"/>
</dbReference>
<gene>
    <name evidence="1" type="ORF">BSZ37_11690</name>
</gene>
<reference evidence="1 2" key="1">
    <citation type="submission" date="2016-11" db="EMBL/GenBank/DDBJ databases">
        <title>Study of marine rhodopsin-containing bacteria.</title>
        <authorList>
            <person name="Yoshizawa S."/>
            <person name="Kumagai Y."/>
            <person name="Kogure K."/>
        </authorList>
    </citation>
    <scope>NUCLEOTIDE SEQUENCE [LARGE SCALE GENOMIC DNA]</scope>
    <source>
        <strain evidence="1 2">SAORIC-28</strain>
    </source>
</reference>
<organism evidence="1 2">
    <name type="scientific">Rubrivirga marina</name>
    <dbReference type="NCBI Taxonomy" id="1196024"/>
    <lineage>
        <taxon>Bacteria</taxon>
        <taxon>Pseudomonadati</taxon>
        <taxon>Rhodothermota</taxon>
        <taxon>Rhodothermia</taxon>
        <taxon>Rhodothermales</taxon>
        <taxon>Rubricoccaceae</taxon>
        <taxon>Rubrivirga</taxon>
    </lineage>
</organism>
<dbReference type="OrthoDB" id="892266at2"/>
<name>A0A271J261_9BACT</name>
<keyword evidence="2" id="KW-1185">Reference proteome</keyword>
<sequence length="258" mass="28007">MRIFFLSLGLLLAACTDPSSPRLETAADSLAFRVTESSGGLAAWNELPGIAFEWAVVRDSSEVVRTRHVWDKQGDRVRSEWPGGGDSVFVAVFQPSRFDEDAPEGEVALNGVALVGPEVAERLVEANGRFVNDGYWLLAPLKVLDPGVRRAVEARDGADRLALSFDGVGLTPGDRYWIEVDEVSGAMTGWSFLLESGNEGRFQWVEPVTLDTPGGQITLSRMKVSDDGGVILTEPTPLLDIDETEFTDLTPRLGQSAL</sequence>
<dbReference type="RefSeq" id="WP_095510712.1">
    <property type="nucleotide sequence ID" value="NZ_MQWD01000001.1"/>
</dbReference>
<accession>A0A271J261</accession>
<dbReference type="EMBL" id="MQWD01000001">
    <property type="protein sequence ID" value="PAP77045.1"/>
    <property type="molecule type" value="Genomic_DNA"/>
</dbReference>
<dbReference type="Proteomes" id="UP000216339">
    <property type="component" value="Unassembled WGS sequence"/>
</dbReference>
<evidence type="ECO:0000313" key="1">
    <source>
        <dbReference type="EMBL" id="PAP77045.1"/>
    </source>
</evidence>
<comment type="caution">
    <text evidence="1">The sequence shown here is derived from an EMBL/GenBank/DDBJ whole genome shotgun (WGS) entry which is preliminary data.</text>
</comment>
<protein>
    <submittedName>
        <fullName evidence="1">Uncharacterized protein</fullName>
    </submittedName>
</protein>